<name>A0A2I2G7J1_9EURO</name>
<gene>
    <name evidence="1" type="ORF">P170DRAFT_168283</name>
</gene>
<dbReference type="VEuPathDB" id="FungiDB:P170DRAFT_168283"/>
<reference evidence="1 2" key="1">
    <citation type="submission" date="2016-12" db="EMBL/GenBank/DDBJ databases">
        <title>The genomes of Aspergillus section Nigri reveals drivers in fungal speciation.</title>
        <authorList>
            <consortium name="DOE Joint Genome Institute"/>
            <person name="Vesth T.C."/>
            <person name="Nybo J."/>
            <person name="Theobald S."/>
            <person name="Brandl J."/>
            <person name="Frisvad J.C."/>
            <person name="Nielsen K.F."/>
            <person name="Lyhne E.K."/>
            <person name="Kogle M.E."/>
            <person name="Kuo A."/>
            <person name="Riley R."/>
            <person name="Clum A."/>
            <person name="Nolan M."/>
            <person name="Lipzen A."/>
            <person name="Salamov A."/>
            <person name="Henrissat B."/>
            <person name="Wiebenga A."/>
            <person name="De Vries R.P."/>
            <person name="Grigoriev I.V."/>
            <person name="Mortensen U.H."/>
            <person name="Andersen M.R."/>
            <person name="Baker S.E."/>
        </authorList>
    </citation>
    <scope>NUCLEOTIDE SEQUENCE [LARGE SCALE GENOMIC DNA]</scope>
    <source>
        <strain evidence="1 2">IBT 23096</strain>
    </source>
</reference>
<dbReference type="RefSeq" id="XP_024704147.1">
    <property type="nucleotide sequence ID" value="XM_024842615.1"/>
</dbReference>
<dbReference type="AlphaFoldDB" id="A0A2I2G7J1"/>
<dbReference type="GeneID" id="36550313"/>
<comment type="caution">
    <text evidence="1">The sequence shown here is derived from an EMBL/GenBank/DDBJ whole genome shotgun (WGS) entry which is preliminary data.</text>
</comment>
<sequence>MLALYDMDPSLILLYHAFIIGTVRGEQDAVVDLKQRNTLCEVKSRHTSKNRSTAVRIRGEAAFLLSSVHQSHPEPRDPKVSHVVTFKLPQQVSTRWCPERATYQATECSLPVIICLPLRRYYSDRPFCKVSGCRAASVHHGVIRSVEQVDNAAIVAMERFRVSSSSRAHNRCRTGPRHGESAETQVMISCRQHAGRIRGWDAKRA</sequence>
<keyword evidence="2" id="KW-1185">Reference proteome</keyword>
<dbReference type="Proteomes" id="UP000234275">
    <property type="component" value="Unassembled WGS sequence"/>
</dbReference>
<evidence type="ECO:0000313" key="1">
    <source>
        <dbReference type="EMBL" id="PLB48845.1"/>
    </source>
</evidence>
<accession>A0A2I2G7J1</accession>
<organism evidence="1 2">
    <name type="scientific">Aspergillus steynii IBT 23096</name>
    <dbReference type="NCBI Taxonomy" id="1392250"/>
    <lineage>
        <taxon>Eukaryota</taxon>
        <taxon>Fungi</taxon>
        <taxon>Dikarya</taxon>
        <taxon>Ascomycota</taxon>
        <taxon>Pezizomycotina</taxon>
        <taxon>Eurotiomycetes</taxon>
        <taxon>Eurotiomycetidae</taxon>
        <taxon>Eurotiales</taxon>
        <taxon>Aspergillaceae</taxon>
        <taxon>Aspergillus</taxon>
        <taxon>Aspergillus subgen. Circumdati</taxon>
    </lineage>
</organism>
<dbReference type="EMBL" id="MSFO01000004">
    <property type="protein sequence ID" value="PLB48845.1"/>
    <property type="molecule type" value="Genomic_DNA"/>
</dbReference>
<proteinExistence type="predicted"/>
<evidence type="ECO:0000313" key="2">
    <source>
        <dbReference type="Proteomes" id="UP000234275"/>
    </source>
</evidence>
<protein>
    <submittedName>
        <fullName evidence="1">Uncharacterized protein</fullName>
    </submittedName>
</protein>